<dbReference type="PANTHER" id="PTHR43854:SF1">
    <property type="entry name" value="INDOLEPYRUVATE OXIDOREDUCTASE SUBUNIT IORB"/>
    <property type="match status" value="1"/>
</dbReference>
<accession>A0A940YL79</accession>
<evidence type="ECO:0000256" key="1">
    <source>
        <dbReference type="ARBA" id="ARBA00023002"/>
    </source>
</evidence>
<dbReference type="GO" id="GO:0016903">
    <property type="term" value="F:oxidoreductase activity, acting on the aldehyde or oxo group of donors"/>
    <property type="evidence" value="ECO:0007669"/>
    <property type="project" value="InterPro"/>
</dbReference>
<evidence type="ECO:0000313" key="3">
    <source>
        <dbReference type="EMBL" id="MBQ0959047.1"/>
    </source>
</evidence>
<dbReference type="RefSeq" id="WP_210801567.1">
    <property type="nucleotide sequence ID" value="NZ_JAGQDE010000006.1"/>
</dbReference>
<protein>
    <submittedName>
        <fullName evidence="3">Indolepyruvate oxidoreductase subunit beta</fullName>
    </submittedName>
</protein>
<dbReference type="NCBIfam" id="NF005324">
    <property type="entry name" value="PRK06853.1-4"/>
    <property type="match status" value="1"/>
</dbReference>
<evidence type="ECO:0000313" key="4">
    <source>
        <dbReference type="Proteomes" id="UP000678374"/>
    </source>
</evidence>
<dbReference type="InterPro" id="IPR002869">
    <property type="entry name" value="Pyrv_flavodox_OxRed_cen"/>
</dbReference>
<dbReference type="AlphaFoldDB" id="A0A940YL79"/>
<keyword evidence="4" id="KW-1185">Reference proteome</keyword>
<dbReference type="InterPro" id="IPR052198">
    <property type="entry name" value="IorB_Oxidoreductase"/>
</dbReference>
<gene>
    <name evidence="3" type="ORF">KAK06_08745</name>
</gene>
<dbReference type="SUPFAM" id="SSF53323">
    <property type="entry name" value="Pyruvate-ferredoxin oxidoreductase, PFOR, domain III"/>
    <property type="match status" value="1"/>
</dbReference>
<keyword evidence="1" id="KW-0560">Oxidoreductase</keyword>
<reference evidence="3" key="1">
    <citation type="submission" date="2021-04" db="EMBL/GenBank/DDBJ databases">
        <title>The genome sequence of Ideonella sp. 4Y11.</title>
        <authorList>
            <person name="Liu Y."/>
        </authorList>
    </citation>
    <scope>NUCLEOTIDE SEQUENCE</scope>
    <source>
        <strain evidence="3">4Y11</strain>
    </source>
</reference>
<dbReference type="InterPro" id="IPR019752">
    <property type="entry name" value="Pyrv/ketoisovalerate_OxRed_cat"/>
</dbReference>
<evidence type="ECO:0000259" key="2">
    <source>
        <dbReference type="Pfam" id="PF01558"/>
    </source>
</evidence>
<dbReference type="Gene3D" id="3.40.920.10">
    <property type="entry name" value="Pyruvate-ferredoxin oxidoreductase, PFOR, domain III"/>
    <property type="match status" value="1"/>
</dbReference>
<name>A0A940YL79_9BURK</name>
<proteinExistence type="predicted"/>
<comment type="caution">
    <text evidence="3">The sequence shown here is derived from an EMBL/GenBank/DDBJ whole genome shotgun (WGS) entry which is preliminary data.</text>
</comment>
<dbReference type="PANTHER" id="PTHR43854">
    <property type="entry name" value="INDOLEPYRUVATE OXIDOREDUCTASE SUBUNIT IORB"/>
    <property type="match status" value="1"/>
</dbReference>
<dbReference type="EMBL" id="JAGQDE010000006">
    <property type="protein sequence ID" value="MBQ0959047.1"/>
    <property type="molecule type" value="Genomic_DNA"/>
</dbReference>
<dbReference type="Proteomes" id="UP000678374">
    <property type="component" value="Unassembled WGS sequence"/>
</dbReference>
<sequence>MKLDLVLGGVGGQGVLSMAWVIDQAAHAAGLHVKQSEVHGMAQRGGAVSACVRLSDRPVASDLIAAGSAAVVAAVEPLEALRYTPLLHTEGTVVSDVTPLVNIDHYPDLETLLEVLYSLPRLVALDATRLAHAAGTVKAQNTVVLGATAPLLPLPLDALETQLQALFEPKGERIVQANLRAFRKGVAATGFVQAMRAAGVPSARLARVSSRLAFAPHPAEPALLAAWAQRLLGPHGEATAMQVWAAPKLLPLDAVHAVTA</sequence>
<feature type="domain" description="Pyruvate/ketoisovalerate oxidoreductase catalytic" evidence="2">
    <location>
        <begin position="11"/>
        <end position="186"/>
    </location>
</feature>
<organism evidence="3 4">
    <name type="scientific">Ideonella aquatica</name>
    <dbReference type="NCBI Taxonomy" id="2824119"/>
    <lineage>
        <taxon>Bacteria</taxon>
        <taxon>Pseudomonadati</taxon>
        <taxon>Pseudomonadota</taxon>
        <taxon>Betaproteobacteria</taxon>
        <taxon>Burkholderiales</taxon>
        <taxon>Sphaerotilaceae</taxon>
        <taxon>Ideonella</taxon>
    </lineage>
</organism>
<dbReference type="Pfam" id="PF01558">
    <property type="entry name" value="POR"/>
    <property type="match status" value="1"/>
</dbReference>